<evidence type="ECO:0000256" key="2">
    <source>
        <dbReference type="ARBA" id="ARBA00012759"/>
    </source>
</evidence>
<evidence type="ECO:0000313" key="13">
    <source>
        <dbReference type="Proteomes" id="UP000624244"/>
    </source>
</evidence>
<accession>A0A8H6DTF1</accession>
<evidence type="ECO:0000313" key="12">
    <source>
        <dbReference type="EMBL" id="KAF5847382.1"/>
    </source>
</evidence>
<evidence type="ECO:0000256" key="4">
    <source>
        <dbReference type="ARBA" id="ARBA00022786"/>
    </source>
</evidence>
<keyword evidence="5" id="KW-0378">Hydrolase</keyword>
<evidence type="ECO:0000256" key="7">
    <source>
        <dbReference type="SAM" id="MobiDB-lite"/>
    </source>
</evidence>
<evidence type="ECO:0000256" key="3">
    <source>
        <dbReference type="ARBA" id="ARBA00022670"/>
    </source>
</evidence>
<keyword evidence="3" id="KW-0645">Protease</keyword>
<dbReference type="PANTHER" id="PTHR13367:SF32">
    <property type="entry name" value="DUF6606 DOMAIN-CONTAINING PROTEIN"/>
    <property type="match status" value="1"/>
</dbReference>
<evidence type="ECO:0000259" key="9">
    <source>
        <dbReference type="Pfam" id="PF12340"/>
    </source>
</evidence>
<feature type="transmembrane region" description="Helical" evidence="8">
    <location>
        <begin position="78"/>
        <end position="99"/>
    </location>
</feature>
<keyword evidence="8" id="KW-0472">Membrane</keyword>
<dbReference type="Pfam" id="PF20255">
    <property type="entry name" value="DUF6606"/>
    <property type="match status" value="1"/>
</dbReference>
<gene>
    <name evidence="12" type="ORF">GGP41_000111</name>
</gene>
<dbReference type="EMBL" id="WNKQ01000013">
    <property type="protein sequence ID" value="KAF5847382.1"/>
    <property type="molecule type" value="Genomic_DNA"/>
</dbReference>
<keyword evidence="4" id="KW-0833">Ubl conjugation pathway</keyword>
<comment type="caution">
    <text evidence="12">The sequence shown here is derived from an EMBL/GenBank/DDBJ whole genome shotgun (WGS) entry which is preliminary data.</text>
</comment>
<dbReference type="InterPro" id="IPR022105">
    <property type="entry name" value="DUF3645"/>
</dbReference>
<dbReference type="InterPro" id="IPR022099">
    <property type="entry name" value="DUF3638"/>
</dbReference>
<name>A0A8H6DTF1_COCSA</name>
<evidence type="ECO:0000256" key="8">
    <source>
        <dbReference type="SAM" id="Phobius"/>
    </source>
</evidence>
<keyword evidence="8" id="KW-1133">Transmembrane helix</keyword>
<dbReference type="Proteomes" id="UP000624244">
    <property type="component" value="Unassembled WGS sequence"/>
</dbReference>
<feature type="domain" description="DUF3638" evidence="9">
    <location>
        <begin position="2147"/>
        <end position="2370"/>
    </location>
</feature>
<feature type="transmembrane region" description="Helical" evidence="8">
    <location>
        <begin position="111"/>
        <end position="129"/>
    </location>
</feature>
<dbReference type="Pfam" id="PF12340">
    <property type="entry name" value="DUF3638"/>
    <property type="match status" value="1"/>
</dbReference>
<reference evidence="12" key="1">
    <citation type="submission" date="2019-11" db="EMBL/GenBank/DDBJ databases">
        <title>Bipolaris sorokiniana Genome sequencing.</title>
        <authorList>
            <person name="Wang H."/>
        </authorList>
    </citation>
    <scope>NUCLEOTIDE SEQUENCE</scope>
</reference>
<sequence length="3326" mass="379804">MLQAQVTRKSVSHICRLPSSAGFRPARLVLSLFLGALRLIGQGCAHNFCYLCQSARLTDHASPSLRRQLWSLAKVPRLMLADVFSAQLLITLGILAVAISSTTVTHLSSITLADCFFAAGLLLVIMASTNRLDFLHQLYNHVALPRDVPGKEDGNLHHIDAALLNHMMDAVVKITSYSTVGLRSHLDGLYSSLQASQTLNVSGTVSKSILMKQFRTLDRHKMLVLHLNPQNCGLLIYYQFSSVGETSVVFEAFETSATADKVLAAKSALQWDFPGSAVSISELTFNDLSFQDALATFLEQASTEYVTKFAAVTWKAAAKLVEIRDTSDPAIISGLLMAILEANGTTINVPQLRKRVRDTVTFENARKPWRRSAFYLVLRVATQRYLYHHLGAQEGRKMYKTIMCVLHAQLLENALRRIPLEAAFFLRQKLGRRLAKLSSDLHSSNNPSICTQPFGGMPLERDFEKTLGTTGAYLKQVWRTYQRSRERQVPELRRYVNNNELRLNLTSSGKILRNTLVEYLSFPRRQEPTAASLLDTYQQSVTSAKPYMEAVSGHISSSKYHEDVVLPAKCLIQYKSPRIIELSGIIRDQTYTYQKSQQLLCLMELWVLMDKAAVAGYQLLLDYHPGFESDILDPIELLTLEEMTRVQEVRRYLSTRCRSHTVTQSNTIFDDPDDDCFAVRFYDNEGLEGELSAMRKEIEDAAEQACIKKETEWEEKSTEYKKKTLKLNEKECIYDPVIDRDLRVARPYHREPCEWHKLHRELKNMRIQIFEHPLPSYEPAAKATLFELQCPEEFAAYRDATWLILSSLCHKPVEHLDRISLIRNYSQLRPYANNTHCQVTLGSYKKAHLESHYANWAFPIALQEIIRTCGLKPRYYDSDGTCWTDRLTKASFWHHFPVKFPLNSPFSTLGLDYAAWPTSNQIQASQAKCPQGLGIHEFTAFQDLLVGTHARWINLLRELGSSNINFSSESTWVIVSRLVLQQGPSCNQTSEYTDIHSSLADNDLSTALLTQIDYRLQGIRRNWREPIQMEILITILLKVLSLTRDSKTLSRAMELLHQARTTTDGWRTELQAIVADDPNVLQWVIWASLLCKRTFHTEGQLLGVPEHLQTYLDASISLHYNLSVEIGSMPCSLQNAITRDVLFAYENRDLIRTTLLAHPETFIASLKAVWHVPGSFECTKLALETISDTWWMSLTLRPGTEQYSTFVHFNYIYGTLLINGKEMGTLPLSYRTHSTFQHMFGTKNPIVYPSPLRGMDFALCEMMPKKHRIHLGYRGGQVIVRADIDGHLLEFIPHGIFRPDLPLPLVEGCYHWLHIDTGEVEIRQKDKWTSKRKNWWLRRLYQDGSYRAVRQFQEPEEVILLEPRSPLVHDIAQIFSHFETPSQMLVWLAQDGKVNVELKRMELSFFINFKGQLQSRRLGAIIWHKQDCGTWYGLRNKIMIQSISNQRHTSILVPLGNFKVFRDGPHVCVDIEMGSGEYLKYSINDTLGRIDCAPEPRLLYTKALLHAYTSHVIADPLTGRTGTEEALHLLHSAAYQPWNPLPTHIIDLLNRISDLSPKRGYYPPEDKCMETVRWNADCTTYMQDDGFVTVIARILRKSSDLSHFFFDREVQERPELPTQVSHLAARALARSATPKRKTASYQEDVYCTRDTRTSSQGFLNVLEISKLLLSWQPSCAMDTSLVALLHDAPVVGGYDKLYRKCLLSDHFAVDLRAEWGALAQKALQCNWDDKFSLMFLFSVLAFSPDANLSLLRVLVSFAMLPEIRAIPAPKYPAYFHFRADGAPPTSYFVSLMAKARIAFSETGFKKRSQLVKAQSLHEPSVDKACELLATSISAQWPSFRIDPKRLPIINSEYLDVGRALADISPEWTRLTQNHELCTYLEQVQKVLSRASLQHGQFLPPVVTESELSPAAIYPQRSRANDDLTLRHLLKFNIPSNTVAMTTTFPVIESYARALNVRSGNIVHSPGNHYRHMNNFREQKMPHAHSVAPQSKEISMLREIVARFKDPESFVQCRYAKELEASINALQKRIMNKKDVLSQQYHQIRADEIMSAKRSASAAAEHIRRTLRHSDPQAKWLQMVDLWPSMTFINLLGELRESSKTEFGKGSKEALVAFGLAMTKLQRLLRIADAQKRHKDQQVQDEWGNEGHTNWDPLNHPDWLLLEIDGDVLLREEQVDVALATVSPPSGRNSVLQLLMGKGKTSCILPMAAALLANGTDLARVVVPRALLLQSAQAMQVKLGGLVNRELIHVPFSRRTPPKESLIHLYGKLHTKLRDRRGIILALPEHILSFKLSGLQQLCDANLEAASKMMDTQRWLDQHARDVLDECDVSLAIRTQLIYPSGTQMTVDGHPMRWQIIQAVLQLVKDFSTTVQSRYPHSIEIVKRGFDGFPLLYFLRQNAEEYLLCLLVTIICKGQTPSILPCAEYPLDMRQDIEAYISVPTVRSHIVSRISNQFQDKPKLMRTINLLRGLFVHRILLTTLKKRWNVQYGLHPVRAPIAVPYLAKGVPSPTAEWGHPDVAITLTCLSFYYQGLNISQFKESFEHLAKTDEPSIQYEKWFPEGCYIPRELEDYAAINAEDVRQLSELYQVVRYSACLIDFYLNNFVFPKYAKTFKLKLQASGWNLFPSVATRKMQAEARVTGFSGTNDSRHQLPLLIQQQDMAKLEHTNAEVPYYLLASRNQSYVRMASPNGARWTELDLLRNLATPAPYAHSNRNHGVFYGANNQFGFQQQRPIRILLDAGAQVLEHSNKAFARAWLDADYEAAAAVYFDDDHRVWVLYRTNKTIPLVASPFADNLDRCVVYLDESHCRGTDLKFPPDARAALTLGQHLTKDALVQAAMRLRLLGQTQSVTFYSPPEVHQGILDRLKETGHGYRPTSGDVLQWVFGQTCDIMEQSEPSFFAQTSQYMQQEQARLEHPDYLRDSVSRDAFLSKVRIKETLLLKQLYQPKAQRQNGSPKTSKWHPVLEGISTELLRRKKHFQDRGSAVHASALEEVEIEQEREAEREIESEVEHVREVQQSLAYDAAKLKKLHEDVMHFAKFGRLVAGSDAYRPMFSQLARTELGLKHTVNPSMKSGLWISAQFNRTIETFEPNDNYIRSPHWILWSTISEQALLVSPEEADNLIPILQHPRLLEADNRVHLIVYAAPVTRRMLHFNQLNYYATPPLPTDFHAPVWLRIELGLFSGRLYLEWDEYHKLLEYLGLYDDLSQHPEKPPFATKPLTFLYEWITLRRKGQDFEHTPMGFITTGKPLTEKHPFFRVLASEDNPERVQTIARHAPGYSEEEQDDDEHDDQGDEDFVPAVEHVDESEDEEEFGSSGDEEFQDAEDAE</sequence>
<dbReference type="EC" id="3.4.19.12" evidence="2"/>
<feature type="compositionally biased region" description="Acidic residues" evidence="7">
    <location>
        <begin position="3278"/>
        <end position="3295"/>
    </location>
</feature>
<organism evidence="12 13">
    <name type="scientific">Cochliobolus sativus</name>
    <name type="common">Common root rot and spot blotch fungus</name>
    <name type="synonym">Bipolaris sorokiniana</name>
    <dbReference type="NCBI Taxonomy" id="45130"/>
    <lineage>
        <taxon>Eukaryota</taxon>
        <taxon>Fungi</taxon>
        <taxon>Dikarya</taxon>
        <taxon>Ascomycota</taxon>
        <taxon>Pezizomycotina</taxon>
        <taxon>Dothideomycetes</taxon>
        <taxon>Pleosporomycetidae</taxon>
        <taxon>Pleosporales</taxon>
        <taxon>Pleosporineae</taxon>
        <taxon>Pleosporaceae</taxon>
        <taxon>Bipolaris</taxon>
    </lineage>
</organism>
<dbReference type="Pfam" id="PF12359">
    <property type="entry name" value="DUF3645"/>
    <property type="match status" value="1"/>
</dbReference>
<proteinExistence type="predicted"/>
<feature type="region of interest" description="Disordered" evidence="7">
    <location>
        <begin position="3273"/>
        <end position="3326"/>
    </location>
</feature>
<keyword evidence="6" id="KW-0788">Thiol protease</keyword>
<protein>
    <recommendedName>
        <fullName evidence="2">ubiquitinyl hydrolase 1</fullName>
        <ecNumber evidence="2">3.4.19.12</ecNumber>
    </recommendedName>
</protein>
<evidence type="ECO:0000256" key="6">
    <source>
        <dbReference type="ARBA" id="ARBA00022807"/>
    </source>
</evidence>
<feature type="domain" description="DUF6606" evidence="11">
    <location>
        <begin position="138"/>
        <end position="412"/>
    </location>
</feature>
<comment type="catalytic activity">
    <reaction evidence="1">
        <text>Thiol-dependent hydrolysis of ester, thioester, amide, peptide and isopeptide bonds formed by the C-terminal Gly of ubiquitin (a 76-residue protein attached to proteins as an intracellular targeting signal).</text>
        <dbReference type="EC" id="3.4.19.12"/>
    </reaction>
</comment>
<dbReference type="GO" id="GO:0004843">
    <property type="term" value="F:cysteine-type deubiquitinase activity"/>
    <property type="evidence" value="ECO:0007669"/>
    <property type="project" value="UniProtKB-EC"/>
</dbReference>
<dbReference type="GO" id="GO:0006508">
    <property type="term" value="P:proteolysis"/>
    <property type="evidence" value="ECO:0007669"/>
    <property type="project" value="UniProtKB-KW"/>
</dbReference>
<evidence type="ECO:0000259" key="11">
    <source>
        <dbReference type="Pfam" id="PF20255"/>
    </source>
</evidence>
<feature type="compositionally biased region" description="Acidic residues" evidence="7">
    <location>
        <begin position="3303"/>
        <end position="3326"/>
    </location>
</feature>
<feature type="domain" description="DUF3645" evidence="10">
    <location>
        <begin position="2490"/>
        <end position="2522"/>
    </location>
</feature>
<dbReference type="InterPro" id="IPR051346">
    <property type="entry name" value="OTU_Deubiquitinase"/>
</dbReference>
<evidence type="ECO:0000259" key="10">
    <source>
        <dbReference type="Pfam" id="PF12359"/>
    </source>
</evidence>
<keyword evidence="8" id="KW-0812">Transmembrane</keyword>
<evidence type="ECO:0000256" key="5">
    <source>
        <dbReference type="ARBA" id="ARBA00022801"/>
    </source>
</evidence>
<dbReference type="PANTHER" id="PTHR13367">
    <property type="entry name" value="UBIQUITIN THIOESTERASE"/>
    <property type="match status" value="1"/>
</dbReference>
<dbReference type="InterPro" id="IPR046541">
    <property type="entry name" value="DUF6606"/>
</dbReference>
<evidence type="ECO:0000256" key="1">
    <source>
        <dbReference type="ARBA" id="ARBA00000707"/>
    </source>
</evidence>